<evidence type="ECO:0000256" key="4">
    <source>
        <dbReference type="SAM" id="SignalP"/>
    </source>
</evidence>
<dbReference type="EMBL" id="JAUCMV010000003">
    <property type="protein sequence ID" value="KAK0409378.1"/>
    <property type="molecule type" value="Genomic_DNA"/>
</dbReference>
<dbReference type="SMART" id="SM00254">
    <property type="entry name" value="ShKT"/>
    <property type="match status" value="2"/>
</dbReference>
<protein>
    <recommendedName>
        <fullName evidence="5">ShKT domain-containing protein</fullName>
    </recommendedName>
</protein>
<comment type="caution">
    <text evidence="3">Lacks conserved residue(s) required for the propagation of feature annotation.</text>
</comment>
<feature type="chain" id="PRO_5041207544" description="ShKT domain-containing protein" evidence="4">
    <location>
        <begin position="23"/>
        <end position="226"/>
    </location>
</feature>
<evidence type="ECO:0000313" key="7">
    <source>
        <dbReference type="Proteomes" id="UP001175271"/>
    </source>
</evidence>
<evidence type="ECO:0000256" key="2">
    <source>
        <dbReference type="ARBA" id="ARBA00023157"/>
    </source>
</evidence>
<keyword evidence="2" id="KW-1015">Disulfide bond</keyword>
<evidence type="ECO:0000256" key="3">
    <source>
        <dbReference type="PROSITE-ProRule" id="PRU01005"/>
    </source>
</evidence>
<dbReference type="PANTHER" id="PTHR46219">
    <property type="entry name" value="PROTEIN CBG11138"/>
    <property type="match status" value="1"/>
</dbReference>
<keyword evidence="1 4" id="KW-0732">Signal</keyword>
<reference evidence="6" key="1">
    <citation type="submission" date="2023-06" db="EMBL/GenBank/DDBJ databases">
        <title>Genomic analysis of the entomopathogenic nematode Steinernema hermaphroditum.</title>
        <authorList>
            <person name="Schwarz E.M."/>
            <person name="Heppert J.K."/>
            <person name="Baniya A."/>
            <person name="Schwartz H.T."/>
            <person name="Tan C.-H."/>
            <person name="Antoshechkin I."/>
            <person name="Sternberg P.W."/>
            <person name="Goodrich-Blair H."/>
            <person name="Dillman A.R."/>
        </authorList>
    </citation>
    <scope>NUCLEOTIDE SEQUENCE</scope>
    <source>
        <strain evidence="6">PS9179</strain>
        <tissue evidence="6">Whole animal</tissue>
    </source>
</reference>
<evidence type="ECO:0000256" key="1">
    <source>
        <dbReference type="ARBA" id="ARBA00022729"/>
    </source>
</evidence>
<name>A0AA39HR40_9BILA</name>
<feature type="domain" description="ShKT" evidence="5">
    <location>
        <begin position="139"/>
        <end position="178"/>
    </location>
</feature>
<dbReference type="Proteomes" id="UP001175271">
    <property type="component" value="Unassembled WGS sequence"/>
</dbReference>
<dbReference type="Gene3D" id="1.10.10.1940">
    <property type="match status" value="2"/>
</dbReference>
<dbReference type="PROSITE" id="PS51670">
    <property type="entry name" value="SHKT"/>
    <property type="match status" value="2"/>
</dbReference>
<gene>
    <name evidence="6" type="ORF">QR680_004504</name>
</gene>
<dbReference type="InterPro" id="IPR003582">
    <property type="entry name" value="ShKT_dom"/>
</dbReference>
<feature type="domain" description="ShKT" evidence="5">
    <location>
        <begin position="191"/>
        <end position="226"/>
    </location>
</feature>
<feature type="signal peptide" evidence="4">
    <location>
        <begin position="1"/>
        <end position="22"/>
    </location>
</feature>
<evidence type="ECO:0000313" key="6">
    <source>
        <dbReference type="EMBL" id="KAK0409378.1"/>
    </source>
</evidence>
<dbReference type="Pfam" id="PF01549">
    <property type="entry name" value="ShK"/>
    <property type="match status" value="2"/>
</dbReference>
<dbReference type="AlphaFoldDB" id="A0AA39HR40"/>
<sequence>MSTRSMLRPVLFLFALLGASVAQSEPPCLPSGLCELEGQVCDLYSRTCVWEDDEEFGGGGGCAGGCPSGEGCSLSYNKCFKTCSMQSPNCPSGTSCAASRFLCLPHDYGKDDIDTKLRQTLGNGDGVDGSAPLPRNGECEDLRVSGRVSDCPRKKYLCNNSLYYDLMTLQCPKTCGRCAEKSSGNRVTSKCVDFNVSECSQKRYLCKNSLYHEVMRTQCPMTCGFC</sequence>
<organism evidence="6 7">
    <name type="scientific">Steinernema hermaphroditum</name>
    <dbReference type="NCBI Taxonomy" id="289476"/>
    <lineage>
        <taxon>Eukaryota</taxon>
        <taxon>Metazoa</taxon>
        <taxon>Ecdysozoa</taxon>
        <taxon>Nematoda</taxon>
        <taxon>Chromadorea</taxon>
        <taxon>Rhabditida</taxon>
        <taxon>Tylenchina</taxon>
        <taxon>Panagrolaimomorpha</taxon>
        <taxon>Strongyloidoidea</taxon>
        <taxon>Steinernematidae</taxon>
        <taxon>Steinernema</taxon>
    </lineage>
</organism>
<proteinExistence type="predicted"/>
<keyword evidence="7" id="KW-1185">Reference proteome</keyword>
<comment type="caution">
    <text evidence="6">The sequence shown here is derived from an EMBL/GenBank/DDBJ whole genome shotgun (WGS) entry which is preliminary data.</text>
</comment>
<evidence type="ECO:0000259" key="5">
    <source>
        <dbReference type="PROSITE" id="PS51670"/>
    </source>
</evidence>
<dbReference type="PANTHER" id="PTHR46219:SF5">
    <property type="entry name" value="SHKT DOMAIN-CONTAINING PROTEIN"/>
    <property type="match status" value="1"/>
</dbReference>
<accession>A0AA39HR40</accession>
<dbReference type="FunFam" id="1.10.10.1940:FF:000002">
    <property type="entry name" value="PHAryngeal gland Toxin-related"/>
    <property type="match status" value="2"/>
</dbReference>